<dbReference type="EMBL" id="JAPAAF010000022">
    <property type="protein sequence ID" value="MCW0483800.1"/>
    <property type="molecule type" value="Genomic_DNA"/>
</dbReference>
<dbReference type="RefSeq" id="WP_282592395.1">
    <property type="nucleotide sequence ID" value="NZ_JAPAAF010000022.1"/>
</dbReference>
<accession>A0AA42CAP0</accession>
<dbReference type="Pfam" id="PF11306">
    <property type="entry name" value="DUF3108"/>
    <property type="match status" value="1"/>
</dbReference>
<evidence type="ECO:0000313" key="1">
    <source>
        <dbReference type="EMBL" id="MCW0483800.1"/>
    </source>
</evidence>
<dbReference type="Proteomes" id="UP001163821">
    <property type="component" value="Unassembled WGS sequence"/>
</dbReference>
<keyword evidence="2" id="KW-1185">Reference proteome</keyword>
<dbReference type="InterPro" id="IPR021457">
    <property type="entry name" value="DUF3108"/>
</dbReference>
<proteinExistence type="predicted"/>
<evidence type="ECO:0000313" key="2">
    <source>
        <dbReference type="Proteomes" id="UP001163821"/>
    </source>
</evidence>
<name>A0AA42CAP0_9BACT</name>
<reference evidence="1" key="1">
    <citation type="submission" date="2022-10" db="EMBL/GenBank/DDBJ databases">
        <title>Gaoshiqiia sediminis gen. nov., sp. nov., isolated from coastal sediment.</title>
        <authorList>
            <person name="Yu W.X."/>
            <person name="Mu D.S."/>
            <person name="Du J.Z."/>
            <person name="Liang Y.Q."/>
        </authorList>
    </citation>
    <scope>NUCLEOTIDE SEQUENCE</scope>
    <source>
        <strain evidence="1">A06</strain>
    </source>
</reference>
<dbReference type="AlphaFoldDB" id="A0AA42CAP0"/>
<organism evidence="1 2">
    <name type="scientific">Gaoshiqia sediminis</name>
    <dbReference type="NCBI Taxonomy" id="2986998"/>
    <lineage>
        <taxon>Bacteria</taxon>
        <taxon>Pseudomonadati</taxon>
        <taxon>Bacteroidota</taxon>
        <taxon>Bacteroidia</taxon>
        <taxon>Marinilabiliales</taxon>
        <taxon>Prolixibacteraceae</taxon>
        <taxon>Gaoshiqia</taxon>
    </lineage>
</organism>
<comment type="caution">
    <text evidence="1">The sequence shown here is derived from an EMBL/GenBank/DDBJ whole genome shotgun (WGS) entry which is preliminary data.</text>
</comment>
<sequence length="287" mass="33582">MQNVPKAKDLLRERVKSIWQILLLASLLLAGLRPAQGQAQSLPFGVGESARYGAYYNWHFIWINAGEVVFSCDTLSHRGRPAWNFRAIGKTYKAYDVFYSVRDTFESVVSYPEFKPVWFRRAVNHGQGHSSHEYDFDVKSAKIFSKIHREDEKPFTDQLHYKPEVLDLLSTAYRFRSYDFDRMTEGRKVNFSMLVDNKIEDLYFRYRGTEEVKTRNGRKFQCHRISVWLLEGDFFPAGEYMQIWFTADKNRLPIMVETKIKIGSVKAVFLDALQLKYPLEAETGLKN</sequence>
<gene>
    <name evidence="1" type="ORF">N2K84_13735</name>
</gene>
<protein>
    <submittedName>
        <fullName evidence="1">DUF3108 domain-containing protein</fullName>
    </submittedName>
</protein>